<dbReference type="Proteomes" id="UP000019146">
    <property type="component" value="Chromosome 1"/>
</dbReference>
<proteinExistence type="predicted"/>
<protein>
    <submittedName>
        <fullName evidence="2">Uncharacterized protein</fullName>
    </submittedName>
</protein>
<reference evidence="2 3" key="1">
    <citation type="journal article" date="2014" name="Genome Announc.">
        <title>Draft Genome Sequence of the Haloacid-Degrading Burkholderia caribensis Strain MBA4.</title>
        <authorList>
            <person name="Pan Y."/>
            <person name="Kong K.F."/>
            <person name="Tsang J.S."/>
        </authorList>
    </citation>
    <scope>NUCLEOTIDE SEQUENCE [LARGE SCALE GENOMIC DNA]</scope>
    <source>
        <strain evidence="2 3">MBA4</strain>
    </source>
</reference>
<dbReference type="KEGG" id="bcai:K788_0003356"/>
<evidence type="ECO:0000256" key="1">
    <source>
        <dbReference type="SAM" id="MobiDB-lite"/>
    </source>
</evidence>
<organism evidence="2 3">
    <name type="scientific">Paraburkholderia caribensis MBA4</name>
    <dbReference type="NCBI Taxonomy" id="1323664"/>
    <lineage>
        <taxon>Bacteria</taxon>
        <taxon>Pseudomonadati</taxon>
        <taxon>Pseudomonadota</taxon>
        <taxon>Betaproteobacteria</taxon>
        <taxon>Burkholderiales</taxon>
        <taxon>Burkholderiaceae</taxon>
        <taxon>Paraburkholderia</taxon>
    </lineage>
</organism>
<sequence length="75" mass="8274">MGCSCHDFLEMGPLPAGNRQRWAVQTIRRNGADARSGSAGSRRRPSGRGALRGRGILMRQMLSRYQGKRDISVTT</sequence>
<feature type="region of interest" description="Disordered" evidence="1">
    <location>
        <begin position="29"/>
        <end position="55"/>
    </location>
</feature>
<dbReference type="EMBL" id="CP012746">
    <property type="protein sequence ID" value="ALL66060.1"/>
    <property type="molecule type" value="Genomic_DNA"/>
</dbReference>
<dbReference type="AlphaFoldDB" id="A0A0P0RCE9"/>
<accession>A0A0P0RCE9</accession>
<name>A0A0P0RCE9_9BURK</name>
<evidence type="ECO:0000313" key="2">
    <source>
        <dbReference type="EMBL" id="ALL66060.1"/>
    </source>
</evidence>
<evidence type="ECO:0000313" key="3">
    <source>
        <dbReference type="Proteomes" id="UP000019146"/>
    </source>
</evidence>
<gene>
    <name evidence="2" type="ORF">K788_0003356</name>
</gene>